<sequence length="256" mass="26091">MRSTATPSIRGYLQERNLSAAGLGLASVKLTAEQVTSQAAGQLLHDLARLVDLLPGGRVATLDLLVSHLATLLGVLDGVPTGPLSTLLTLVVPVGGPLWAGVVPVGTSVKVVRGAGRLLARVPATCNARTSAIGQAGVVNLTILLVDDSRPFLEVARRLLTRDGLEVVGTASTGAEAVAQVEALRPQVVLIDLHLVGESGFDVARLVAGCGEAPCVVLMSTHAEAEFADLLAASPAAGFVAKERLSGDAIRALVAG</sequence>
<dbReference type="InterPro" id="IPR058245">
    <property type="entry name" value="NreC/VraR/RcsB-like_REC"/>
</dbReference>
<dbReference type="InterPro" id="IPR001789">
    <property type="entry name" value="Sig_transdc_resp-reg_receiver"/>
</dbReference>
<dbReference type="InterPro" id="IPR050595">
    <property type="entry name" value="Bact_response_regulator"/>
</dbReference>
<feature type="domain" description="Response regulatory" evidence="2">
    <location>
        <begin position="142"/>
        <end position="256"/>
    </location>
</feature>
<keyword evidence="1" id="KW-0597">Phosphoprotein</keyword>
<evidence type="ECO:0000313" key="3">
    <source>
        <dbReference type="EMBL" id="CUR57299.1"/>
    </source>
</evidence>
<gene>
    <name evidence="3" type="ORF">NOCA240039</name>
</gene>
<accession>A0A2P2C5N1</accession>
<dbReference type="Pfam" id="PF00072">
    <property type="entry name" value="Response_reg"/>
    <property type="match status" value="1"/>
</dbReference>
<name>A0A2P2C5N1_9ZZZZ</name>
<dbReference type="CDD" id="cd17535">
    <property type="entry name" value="REC_NarL-like"/>
    <property type="match status" value="1"/>
</dbReference>
<dbReference type="GO" id="GO:0000160">
    <property type="term" value="P:phosphorelay signal transduction system"/>
    <property type="evidence" value="ECO:0007669"/>
    <property type="project" value="InterPro"/>
</dbReference>
<dbReference type="SMART" id="SM00448">
    <property type="entry name" value="REC"/>
    <property type="match status" value="1"/>
</dbReference>
<evidence type="ECO:0000259" key="2">
    <source>
        <dbReference type="PROSITE" id="PS50110"/>
    </source>
</evidence>
<dbReference type="AlphaFoldDB" id="A0A2P2C5N1"/>
<dbReference type="PANTHER" id="PTHR44591">
    <property type="entry name" value="STRESS RESPONSE REGULATOR PROTEIN 1"/>
    <property type="match status" value="1"/>
</dbReference>
<reference evidence="3" key="1">
    <citation type="submission" date="2015-08" db="EMBL/GenBank/DDBJ databases">
        <authorList>
            <person name="Babu N.S."/>
            <person name="Beckwith C.J."/>
            <person name="Beseler K.G."/>
            <person name="Brison A."/>
            <person name="Carone J.V."/>
            <person name="Caskin T.P."/>
            <person name="Diamond M."/>
            <person name="Durham M.E."/>
            <person name="Foxe J.M."/>
            <person name="Go M."/>
            <person name="Henderson B.A."/>
            <person name="Jones I.B."/>
            <person name="McGettigan J.A."/>
            <person name="Micheletti S.J."/>
            <person name="Nasrallah M.E."/>
            <person name="Ortiz D."/>
            <person name="Piller C.R."/>
            <person name="Privatt S.R."/>
            <person name="Schneider S.L."/>
            <person name="Sharp S."/>
            <person name="Smith T.C."/>
            <person name="Stanton J.D."/>
            <person name="Ullery H.E."/>
            <person name="Wilson R.J."/>
            <person name="Serrano M.G."/>
            <person name="Buck G."/>
            <person name="Lee V."/>
            <person name="Wang Y."/>
            <person name="Carvalho R."/>
            <person name="Voegtly L."/>
            <person name="Shi R."/>
            <person name="Duckworth R."/>
            <person name="Johnson A."/>
            <person name="Loviza R."/>
            <person name="Walstead R."/>
            <person name="Shah Z."/>
            <person name="Kiflezghi M."/>
            <person name="Wade K."/>
            <person name="Ball S.L."/>
            <person name="Bradley K.W."/>
            <person name="Asai D.J."/>
            <person name="Bowman C.A."/>
            <person name="Russell D.A."/>
            <person name="Pope W.H."/>
            <person name="Jacobs-Sera D."/>
            <person name="Hendrix R.W."/>
            <person name="Hatfull G.F."/>
        </authorList>
    </citation>
    <scope>NUCLEOTIDE SEQUENCE</scope>
</reference>
<dbReference type="PROSITE" id="PS50110">
    <property type="entry name" value="RESPONSE_REGULATORY"/>
    <property type="match status" value="1"/>
</dbReference>
<dbReference type="PANTHER" id="PTHR44591:SF3">
    <property type="entry name" value="RESPONSE REGULATORY DOMAIN-CONTAINING PROTEIN"/>
    <property type="match status" value="1"/>
</dbReference>
<evidence type="ECO:0000256" key="1">
    <source>
        <dbReference type="ARBA" id="ARBA00022553"/>
    </source>
</evidence>
<dbReference type="InterPro" id="IPR011006">
    <property type="entry name" value="CheY-like_superfamily"/>
</dbReference>
<proteinExistence type="predicted"/>
<protein>
    <recommendedName>
        <fullName evidence="2">Response regulatory domain-containing protein</fullName>
    </recommendedName>
</protein>
<dbReference type="SUPFAM" id="SSF52172">
    <property type="entry name" value="CheY-like"/>
    <property type="match status" value="1"/>
</dbReference>
<dbReference type="EMBL" id="CZKA01000034">
    <property type="protein sequence ID" value="CUR57299.1"/>
    <property type="molecule type" value="Genomic_DNA"/>
</dbReference>
<organism evidence="3">
    <name type="scientific">metagenome</name>
    <dbReference type="NCBI Taxonomy" id="256318"/>
    <lineage>
        <taxon>unclassified sequences</taxon>
        <taxon>metagenomes</taxon>
    </lineage>
</organism>
<dbReference type="Gene3D" id="3.40.50.2300">
    <property type="match status" value="1"/>
</dbReference>